<evidence type="ECO:0000256" key="2">
    <source>
        <dbReference type="ARBA" id="ARBA00023125"/>
    </source>
</evidence>
<dbReference type="InterPro" id="IPR000843">
    <property type="entry name" value="HTH_LacI"/>
</dbReference>
<dbReference type="SUPFAM" id="SSF47413">
    <property type="entry name" value="lambda repressor-like DNA-binding domains"/>
    <property type="match status" value="1"/>
</dbReference>
<protein>
    <submittedName>
        <fullName evidence="5">LacI family transcriptional regulator</fullName>
    </submittedName>
</protein>
<reference evidence="5 6" key="1">
    <citation type="submission" date="2016-09" db="EMBL/GenBank/DDBJ databases">
        <title>Rhizobium oryziradicis sp. nov., isolated from the root of rice.</title>
        <authorList>
            <person name="Zhao J."/>
            <person name="Zhang X."/>
        </authorList>
    </citation>
    <scope>NUCLEOTIDE SEQUENCE [LARGE SCALE GENOMIC DNA]</scope>
    <source>
        <strain evidence="5 6">N19</strain>
    </source>
</reference>
<sequence>MKGIHQLAKHLDISIGTVSRALNDKPDVNPETRKRVLEAAEKFGYVANQSGRSLRKGTTNVVGLMVESSPESIENSDNFFSGLTGGMQAVLTQHNLDLVMLPCPTEEDPLEYLKRMVARRLVDAMIISATQRVDPRIDLLIKAKIPFVALGRSTSGGSHRWIDLDFEGVANSAVDRLVAHGHRRIAVTAPCGDVNLGHIFIEAYTSALARNGLSFDPALVIRAPSTESGGYQAASALLTIEPRPTAVILIYEMMAIGLYQRLAQAGILPGKDIAVIGFRESPRAKYLQPALTCYRLSLNDLGKELAETLLALMPNQIDAYQDHARNRIWPLELAPGESDSFRVES</sequence>
<dbReference type="CDD" id="cd20010">
    <property type="entry name" value="PBP1_AglR-like"/>
    <property type="match status" value="1"/>
</dbReference>
<keyword evidence="2" id="KW-0238">DNA-binding</keyword>
<dbReference type="Proteomes" id="UP000186894">
    <property type="component" value="Unassembled WGS sequence"/>
</dbReference>
<evidence type="ECO:0000313" key="6">
    <source>
        <dbReference type="Proteomes" id="UP000186894"/>
    </source>
</evidence>
<dbReference type="Gene3D" id="1.10.260.40">
    <property type="entry name" value="lambda repressor-like DNA-binding domains"/>
    <property type="match status" value="1"/>
</dbReference>
<dbReference type="InterPro" id="IPR010982">
    <property type="entry name" value="Lambda_DNA-bd_dom_sf"/>
</dbReference>
<organism evidence="5 6">
    <name type="scientific">Rhizobium oryziradicis</name>
    <dbReference type="NCBI Taxonomy" id="1867956"/>
    <lineage>
        <taxon>Bacteria</taxon>
        <taxon>Pseudomonadati</taxon>
        <taxon>Pseudomonadota</taxon>
        <taxon>Alphaproteobacteria</taxon>
        <taxon>Hyphomicrobiales</taxon>
        <taxon>Rhizobiaceae</taxon>
        <taxon>Rhizobium/Agrobacterium group</taxon>
        <taxon>Rhizobium</taxon>
    </lineage>
</organism>
<dbReference type="InterPro" id="IPR046335">
    <property type="entry name" value="LacI/GalR-like_sensor"/>
</dbReference>
<comment type="caution">
    <text evidence="5">The sequence shown here is derived from an EMBL/GenBank/DDBJ whole genome shotgun (WGS) entry which is preliminary data.</text>
</comment>
<dbReference type="GO" id="GO:0000976">
    <property type="term" value="F:transcription cis-regulatory region binding"/>
    <property type="evidence" value="ECO:0007669"/>
    <property type="project" value="TreeGrafter"/>
</dbReference>
<dbReference type="AlphaFoldDB" id="A0A1Q8ZY32"/>
<dbReference type="GO" id="GO:0003700">
    <property type="term" value="F:DNA-binding transcription factor activity"/>
    <property type="evidence" value="ECO:0007669"/>
    <property type="project" value="TreeGrafter"/>
</dbReference>
<dbReference type="STRING" id="1867956.BJF95_12250"/>
<gene>
    <name evidence="5" type="ORF">BJF95_12250</name>
</gene>
<evidence type="ECO:0000256" key="1">
    <source>
        <dbReference type="ARBA" id="ARBA00023015"/>
    </source>
</evidence>
<dbReference type="PROSITE" id="PS50932">
    <property type="entry name" value="HTH_LACI_2"/>
    <property type="match status" value="1"/>
</dbReference>
<dbReference type="PANTHER" id="PTHR30146">
    <property type="entry name" value="LACI-RELATED TRANSCRIPTIONAL REPRESSOR"/>
    <property type="match status" value="1"/>
</dbReference>
<dbReference type="CDD" id="cd01392">
    <property type="entry name" value="HTH_LacI"/>
    <property type="match status" value="1"/>
</dbReference>
<dbReference type="Pfam" id="PF00356">
    <property type="entry name" value="LacI"/>
    <property type="match status" value="1"/>
</dbReference>
<keyword evidence="3" id="KW-0804">Transcription</keyword>
<keyword evidence="6" id="KW-1185">Reference proteome</keyword>
<dbReference type="Gene3D" id="3.40.50.2300">
    <property type="match status" value="2"/>
</dbReference>
<keyword evidence="1" id="KW-0805">Transcription regulation</keyword>
<dbReference type="SUPFAM" id="SSF53822">
    <property type="entry name" value="Periplasmic binding protein-like I"/>
    <property type="match status" value="1"/>
</dbReference>
<dbReference type="EMBL" id="MKIM01000015">
    <property type="protein sequence ID" value="OLP47013.1"/>
    <property type="molecule type" value="Genomic_DNA"/>
</dbReference>
<dbReference type="OrthoDB" id="8328706at2"/>
<dbReference type="Pfam" id="PF13377">
    <property type="entry name" value="Peripla_BP_3"/>
    <property type="match status" value="1"/>
</dbReference>
<accession>A0A1Q8ZY32</accession>
<evidence type="ECO:0000259" key="4">
    <source>
        <dbReference type="PROSITE" id="PS50932"/>
    </source>
</evidence>
<feature type="domain" description="HTH lacI-type" evidence="4">
    <location>
        <begin position="2"/>
        <end position="56"/>
    </location>
</feature>
<dbReference type="SMART" id="SM00354">
    <property type="entry name" value="HTH_LACI"/>
    <property type="match status" value="1"/>
</dbReference>
<dbReference type="RefSeq" id="WP_075637436.1">
    <property type="nucleotide sequence ID" value="NZ_MKIM01000015.1"/>
</dbReference>
<evidence type="ECO:0000313" key="5">
    <source>
        <dbReference type="EMBL" id="OLP47013.1"/>
    </source>
</evidence>
<proteinExistence type="predicted"/>
<evidence type="ECO:0000256" key="3">
    <source>
        <dbReference type="ARBA" id="ARBA00023163"/>
    </source>
</evidence>
<name>A0A1Q8ZY32_9HYPH</name>
<dbReference type="InterPro" id="IPR028082">
    <property type="entry name" value="Peripla_BP_I"/>
</dbReference>
<dbReference type="PANTHER" id="PTHR30146:SF109">
    <property type="entry name" value="HTH-TYPE TRANSCRIPTIONAL REGULATOR GALS"/>
    <property type="match status" value="1"/>
</dbReference>